<dbReference type="AlphaFoldDB" id="A0A0F9V8T2"/>
<comment type="caution">
    <text evidence="1">The sequence shown here is derived from an EMBL/GenBank/DDBJ whole genome shotgun (WGS) entry which is preliminary data.</text>
</comment>
<evidence type="ECO:0000313" key="1">
    <source>
        <dbReference type="EMBL" id="KKN96142.1"/>
    </source>
</evidence>
<accession>A0A0F9V8T2</accession>
<dbReference type="EMBL" id="LAZR01000066">
    <property type="protein sequence ID" value="KKN96142.1"/>
    <property type="molecule type" value="Genomic_DNA"/>
</dbReference>
<sequence length="154" mass="17448">MQARAYRDQLVEKLSGGHSYQSENWLNNTGWVGVAMHCRTVSHKPDSVVHFFRAQVPLPDGKSKSRSWAVRRYGLLPAYTHAVQWRLAETGKPAASDQEIETCFASKFLPLYMKFARDESEAAERQALMGSLQELYSATDSPTIKRLLRDGRVC</sequence>
<proteinExistence type="predicted"/>
<organism evidence="1">
    <name type="scientific">marine sediment metagenome</name>
    <dbReference type="NCBI Taxonomy" id="412755"/>
    <lineage>
        <taxon>unclassified sequences</taxon>
        <taxon>metagenomes</taxon>
        <taxon>ecological metagenomes</taxon>
    </lineage>
</organism>
<gene>
    <name evidence="1" type="ORF">LCGC14_0170710</name>
</gene>
<protein>
    <submittedName>
        <fullName evidence="1">Uncharacterized protein</fullName>
    </submittedName>
</protein>
<name>A0A0F9V8T2_9ZZZZ</name>
<reference evidence="1" key="1">
    <citation type="journal article" date="2015" name="Nature">
        <title>Complex archaea that bridge the gap between prokaryotes and eukaryotes.</title>
        <authorList>
            <person name="Spang A."/>
            <person name="Saw J.H."/>
            <person name="Jorgensen S.L."/>
            <person name="Zaremba-Niedzwiedzka K."/>
            <person name="Martijn J."/>
            <person name="Lind A.E."/>
            <person name="van Eijk R."/>
            <person name="Schleper C."/>
            <person name="Guy L."/>
            <person name="Ettema T.J."/>
        </authorList>
    </citation>
    <scope>NUCLEOTIDE SEQUENCE</scope>
</reference>